<feature type="compositionally biased region" description="Basic and acidic residues" evidence="1">
    <location>
        <begin position="546"/>
        <end position="555"/>
    </location>
</feature>
<feature type="compositionally biased region" description="Polar residues" evidence="1">
    <location>
        <begin position="447"/>
        <end position="470"/>
    </location>
</feature>
<feature type="transmembrane region" description="Helical" evidence="2">
    <location>
        <begin position="278"/>
        <end position="300"/>
    </location>
</feature>
<evidence type="ECO:0008006" key="6">
    <source>
        <dbReference type="Google" id="ProtNLM"/>
    </source>
</evidence>
<dbReference type="AlphaFoldDB" id="A0AAX4JR95"/>
<dbReference type="EMBL" id="CP144100">
    <property type="protein sequence ID" value="WWC87952.1"/>
    <property type="molecule type" value="Genomic_DNA"/>
</dbReference>
<dbReference type="Proteomes" id="UP001355207">
    <property type="component" value="Chromosome 3"/>
</dbReference>
<evidence type="ECO:0000313" key="4">
    <source>
        <dbReference type="EMBL" id="WWC87952.1"/>
    </source>
</evidence>
<feature type="compositionally biased region" description="Polar residues" evidence="1">
    <location>
        <begin position="576"/>
        <end position="586"/>
    </location>
</feature>
<proteinExistence type="predicted"/>
<organism evidence="4 5">
    <name type="scientific">Kwoniella dendrophila CBS 6074</name>
    <dbReference type="NCBI Taxonomy" id="1295534"/>
    <lineage>
        <taxon>Eukaryota</taxon>
        <taxon>Fungi</taxon>
        <taxon>Dikarya</taxon>
        <taxon>Basidiomycota</taxon>
        <taxon>Agaricomycotina</taxon>
        <taxon>Tremellomycetes</taxon>
        <taxon>Tremellales</taxon>
        <taxon>Cryptococcaceae</taxon>
        <taxon>Kwoniella</taxon>
    </lineage>
</organism>
<feature type="region of interest" description="Disordered" evidence="1">
    <location>
        <begin position="409"/>
        <end position="435"/>
    </location>
</feature>
<gene>
    <name evidence="4" type="ORF">L201_002852</name>
</gene>
<feature type="compositionally biased region" description="Low complexity" evidence="1">
    <location>
        <begin position="471"/>
        <end position="484"/>
    </location>
</feature>
<keyword evidence="2" id="KW-1133">Transmembrane helix</keyword>
<evidence type="ECO:0000313" key="5">
    <source>
        <dbReference type="Proteomes" id="UP001355207"/>
    </source>
</evidence>
<feature type="region of interest" description="Disordered" evidence="1">
    <location>
        <begin position="348"/>
        <end position="375"/>
    </location>
</feature>
<accession>A0AAX4JR95</accession>
<dbReference type="GeneID" id="91093523"/>
<feature type="compositionally biased region" description="Polar residues" evidence="1">
    <location>
        <begin position="358"/>
        <end position="375"/>
    </location>
</feature>
<keyword evidence="5" id="KW-1185">Reference proteome</keyword>
<feature type="chain" id="PRO_5043511746" description="Fibronectin type-III domain-containing protein" evidence="3">
    <location>
        <begin position="23"/>
        <end position="586"/>
    </location>
</feature>
<dbReference type="RefSeq" id="XP_066074715.1">
    <property type="nucleotide sequence ID" value="XM_066218618.1"/>
</dbReference>
<protein>
    <recommendedName>
        <fullName evidence="6">Fibronectin type-III domain-containing protein</fullName>
    </recommendedName>
</protein>
<feature type="compositionally biased region" description="Polar residues" evidence="1">
    <location>
        <begin position="519"/>
        <end position="531"/>
    </location>
</feature>
<evidence type="ECO:0000256" key="1">
    <source>
        <dbReference type="SAM" id="MobiDB-lite"/>
    </source>
</evidence>
<feature type="signal peptide" evidence="3">
    <location>
        <begin position="1"/>
        <end position="22"/>
    </location>
</feature>
<keyword evidence="3" id="KW-0732">Signal</keyword>
<keyword evidence="2" id="KW-0812">Transmembrane</keyword>
<name>A0AAX4JR95_9TREE</name>
<evidence type="ECO:0000256" key="2">
    <source>
        <dbReference type="SAM" id="Phobius"/>
    </source>
</evidence>
<feature type="region of interest" description="Disordered" evidence="1">
    <location>
        <begin position="447"/>
        <end position="586"/>
    </location>
</feature>
<keyword evidence="2" id="KW-0472">Membrane</keyword>
<reference evidence="4 5" key="1">
    <citation type="submission" date="2024-01" db="EMBL/GenBank/DDBJ databases">
        <title>Comparative genomics of Cryptococcus and Kwoniella reveals pathogenesis evolution and contrasting modes of karyotype evolution via chromosome fusion or intercentromeric recombination.</title>
        <authorList>
            <person name="Coelho M.A."/>
            <person name="David-Palma M."/>
            <person name="Shea T."/>
            <person name="Bowers K."/>
            <person name="McGinley-Smith S."/>
            <person name="Mohammad A.W."/>
            <person name="Gnirke A."/>
            <person name="Yurkov A.M."/>
            <person name="Nowrousian M."/>
            <person name="Sun S."/>
            <person name="Cuomo C.A."/>
            <person name="Heitman J."/>
        </authorList>
    </citation>
    <scope>NUCLEOTIDE SEQUENCE [LARGE SCALE GENOMIC DNA]</scope>
    <source>
        <strain evidence="4 5">CBS 6074</strain>
    </source>
</reference>
<feature type="region of interest" description="Disordered" evidence="1">
    <location>
        <begin position="248"/>
        <end position="273"/>
    </location>
</feature>
<evidence type="ECO:0000256" key="3">
    <source>
        <dbReference type="SAM" id="SignalP"/>
    </source>
</evidence>
<feature type="compositionally biased region" description="Polar residues" evidence="1">
    <location>
        <begin position="485"/>
        <end position="495"/>
    </location>
</feature>
<sequence length="586" mass="62994">MYKFSYLLFLVSSLVFPTLVQGAANYFFQWPSNTSQCQEVTITWQATGKAPYTVWIVPVYGQPFFYDISDSYITNGTGSTEILLQLAAGVNYVVMVSDADGLGTGGSSEIQTVQPANDSSCLTWASSRSASLDFTFTVSGQAVQCQRGFELSWSGGLEYGPYNFTVIAMDQSFNPYDVTLEKGVTSQSDWVLDIPYQSRFLIMMNSAQGYGRGGTSGIYSVSDSNDTSCLKQSPQPTGVWPTTVTTGSLDPATLPITESATATSRKGSGGSGTSKGAIAGLVVGLVIAAILVGVFVYFLLKRRRQRRNQGQRIDKFGISPIDLANGDDNSIRRNGSQAMVEPYREVGAFRPPSRHGSPDQNTNSNGTDSYFSQSENRTLTSSAAGFAGLGAATINSTHDNRHDMELSLLDENHSPSSPGIAGPLPEKSLSTPTSMEQAYAQLHYSQPNAQSPTAGTGTILSTSTSQNSDISKPSQSQLSRQSQQTFPTYSPQATQGGMRIANPENPDQLPTLPPGATHSRGNVNSSNNNTGPRRRVAENAGPTFRRHADAGRFQEEIVDLPPLYSEVPRDGPIPDSTENNNNTNTR</sequence>